<dbReference type="PROSITE" id="PS50059">
    <property type="entry name" value="FKBP_PPIASE"/>
    <property type="match status" value="1"/>
</dbReference>
<dbReference type="Proteomes" id="UP001176429">
    <property type="component" value="Unassembled WGS sequence"/>
</dbReference>
<keyword evidence="4 5" id="KW-0413">Isomerase</keyword>
<proteinExistence type="inferred from homology"/>
<keyword evidence="3 5" id="KW-0697">Rotamase</keyword>
<comment type="caution">
    <text evidence="8">The sequence shown here is derived from an EMBL/GenBank/DDBJ whole genome shotgun (WGS) entry which is preliminary data.</text>
</comment>
<dbReference type="Pfam" id="PF00254">
    <property type="entry name" value="FKBP_C"/>
    <property type="match status" value="1"/>
</dbReference>
<reference evidence="8" key="1">
    <citation type="submission" date="2023-07" db="EMBL/GenBank/DDBJ databases">
        <authorList>
            <person name="Kim M.K."/>
        </authorList>
    </citation>
    <scope>NUCLEOTIDE SEQUENCE</scope>
    <source>
        <strain evidence="8">ASUV-10-1</strain>
    </source>
</reference>
<evidence type="ECO:0000259" key="7">
    <source>
        <dbReference type="PROSITE" id="PS50059"/>
    </source>
</evidence>
<evidence type="ECO:0000256" key="5">
    <source>
        <dbReference type="PROSITE-ProRule" id="PRU00277"/>
    </source>
</evidence>
<dbReference type="SUPFAM" id="SSF54534">
    <property type="entry name" value="FKBP-like"/>
    <property type="match status" value="1"/>
</dbReference>
<dbReference type="PANTHER" id="PTHR43811:SF19">
    <property type="entry name" value="39 KDA FK506-BINDING NUCLEAR PROTEIN"/>
    <property type="match status" value="1"/>
</dbReference>
<name>A0ABT9BFF8_9BACT</name>
<dbReference type="EC" id="5.2.1.8" evidence="6"/>
<sequence>MQRPALLRLLSVWRLTALAGVVWFGAPDGLRAQDVAKPAVPGVPTAPPPAADTAKLATQQTPGGVRYVFHVRGTGPTAQPGSRVAVRYTGFLPDGHAFDATAASGGPLRFRVARGEVIPGWDELLQVLPAGSRVRAWIPAHMAYGAKGFTDLDNEQIFVIPPDTELVFELYVVSVR</sequence>
<keyword evidence="9" id="KW-1185">Reference proteome</keyword>
<evidence type="ECO:0000256" key="6">
    <source>
        <dbReference type="RuleBase" id="RU003915"/>
    </source>
</evidence>
<dbReference type="EMBL" id="JAUQSY010000016">
    <property type="protein sequence ID" value="MDO7877010.1"/>
    <property type="molecule type" value="Genomic_DNA"/>
</dbReference>
<organism evidence="8 9">
    <name type="scientific">Hymenobacter aranciens</name>
    <dbReference type="NCBI Taxonomy" id="3063996"/>
    <lineage>
        <taxon>Bacteria</taxon>
        <taxon>Pseudomonadati</taxon>
        <taxon>Bacteroidota</taxon>
        <taxon>Cytophagia</taxon>
        <taxon>Cytophagales</taxon>
        <taxon>Hymenobacteraceae</taxon>
        <taxon>Hymenobacter</taxon>
    </lineage>
</organism>
<comment type="similarity">
    <text evidence="2 6">Belongs to the FKBP-type PPIase family.</text>
</comment>
<evidence type="ECO:0000256" key="1">
    <source>
        <dbReference type="ARBA" id="ARBA00000971"/>
    </source>
</evidence>
<evidence type="ECO:0000256" key="2">
    <source>
        <dbReference type="ARBA" id="ARBA00006577"/>
    </source>
</evidence>
<evidence type="ECO:0000256" key="4">
    <source>
        <dbReference type="ARBA" id="ARBA00023235"/>
    </source>
</evidence>
<protein>
    <recommendedName>
        <fullName evidence="6">Peptidyl-prolyl cis-trans isomerase</fullName>
        <ecNumber evidence="6">5.2.1.8</ecNumber>
    </recommendedName>
</protein>
<gene>
    <name evidence="8" type="ORF">Q5H93_19850</name>
</gene>
<dbReference type="InterPro" id="IPR046357">
    <property type="entry name" value="PPIase_dom_sf"/>
</dbReference>
<accession>A0ABT9BFF8</accession>
<comment type="catalytic activity">
    <reaction evidence="1 5 6">
        <text>[protein]-peptidylproline (omega=180) = [protein]-peptidylproline (omega=0)</text>
        <dbReference type="Rhea" id="RHEA:16237"/>
        <dbReference type="Rhea" id="RHEA-COMP:10747"/>
        <dbReference type="Rhea" id="RHEA-COMP:10748"/>
        <dbReference type="ChEBI" id="CHEBI:83833"/>
        <dbReference type="ChEBI" id="CHEBI:83834"/>
        <dbReference type="EC" id="5.2.1.8"/>
    </reaction>
</comment>
<evidence type="ECO:0000313" key="9">
    <source>
        <dbReference type="Proteomes" id="UP001176429"/>
    </source>
</evidence>
<dbReference type="GO" id="GO:0003755">
    <property type="term" value="F:peptidyl-prolyl cis-trans isomerase activity"/>
    <property type="evidence" value="ECO:0007669"/>
    <property type="project" value="UniProtKB-EC"/>
</dbReference>
<evidence type="ECO:0000313" key="8">
    <source>
        <dbReference type="EMBL" id="MDO7877010.1"/>
    </source>
</evidence>
<feature type="domain" description="PPIase FKBP-type" evidence="7">
    <location>
        <begin position="81"/>
        <end position="176"/>
    </location>
</feature>
<dbReference type="PANTHER" id="PTHR43811">
    <property type="entry name" value="FKBP-TYPE PEPTIDYL-PROLYL CIS-TRANS ISOMERASE FKPA"/>
    <property type="match status" value="1"/>
</dbReference>
<dbReference type="Gene3D" id="3.10.50.40">
    <property type="match status" value="1"/>
</dbReference>
<dbReference type="RefSeq" id="WP_305008406.1">
    <property type="nucleotide sequence ID" value="NZ_JAUQSY010000016.1"/>
</dbReference>
<dbReference type="InterPro" id="IPR001179">
    <property type="entry name" value="PPIase_FKBP_dom"/>
</dbReference>
<evidence type="ECO:0000256" key="3">
    <source>
        <dbReference type="ARBA" id="ARBA00023110"/>
    </source>
</evidence>